<evidence type="ECO:0000313" key="2">
    <source>
        <dbReference type="Proteomes" id="UP000054166"/>
    </source>
</evidence>
<gene>
    <name evidence="1" type="ORF">PILCRDRAFT_3802</name>
</gene>
<keyword evidence="2" id="KW-1185">Reference proteome</keyword>
<organism evidence="1 2">
    <name type="scientific">Piloderma croceum (strain F 1598)</name>
    <dbReference type="NCBI Taxonomy" id="765440"/>
    <lineage>
        <taxon>Eukaryota</taxon>
        <taxon>Fungi</taxon>
        <taxon>Dikarya</taxon>
        <taxon>Basidiomycota</taxon>
        <taxon>Agaricomycotina</taxon>
        <taxon>Agaricomycetes</taxon>
        <taxon>Agaricomycetidae</taxon>
        <taxon>Atheliales</taxon>
        <taxon>Atheliaceae</taxon>
        <taxon>Piloderma</taxon>
    </lineage>
</organism>
<dbReference type="Proteomes" id="UP000054166">
    <property type="component" value="Unassembled WGS sequence"/>
</dbReference>
<evidence type="ECO:0000313" key="1">
    <source>
        <dbReference type="EMBL" id="KIM87302.1"/>
    </source>
</evidence>
<dbReference type="EMBL" id="KN832979">
    <property type="protein sequence ID" value="KIM87302.1"/>
    <property type="molecule type" value="Genomic_DNA"/>
</dbReference>
<reference evidence="1 2" key="1">
    <citation type="submission" date="2014-04" db="EMBL/GenBank/DDBJ databases">
        <authorList>
            <consortium name="DOE Joint Genome Institute"/>
            <person name="Kuo A."/>
            <person name="Tarkka M."/>
            <person name="Buscot F."/>
            <person name="Kohler A."/>
            <person name="Nagy L.G."/>
            <person name="Floudas D."/>
            <person name="Copeland A."/>
            <person name="Barry K.W."/>
            <person name="Cichocki N."/>
            <person name="Veneault-Fourrey C."/>
            <person name="LaButti K."/>
            <person name="Lindquist E.A."/>
            <person name="Lipzen A."/>
            <person name="Lundell T."/>
            <person name="Morin E."/>
            <person name="Murat C."/>
            <person name="Sun H."/>
            <person name="Tunlid A."/>
            <person name="Henrissat B."/>
            <person name="Grigoriev I.V."/>
            <person name="Hibbett D.S."/>
            <person name="Martin F."/>
            <person name="Nordberg H.P."/>
            <person name="Cantor M.N."/>
            <person name="Hua S.X."/>
        </authorList>
    </citation>
    <scope>NUCLEOTIDE SEQUENCE [LARGE SCALE GENOMIC DNA]</scope>
    <source>
        <strain evidence="1 2">F 1598</strain>
    </source>
</reference>
<protein>
    <submittedName>
        <fullName evidence="1">Uncharacterized protein</fullName>
    </submittedName>
</protein>
<sequence>MLVEADGSTSHDPTVIFYPIRIGRLTYNIYDTPGINPDTIGSNPIARLIPHLQGEVNFVLNPSSSSCHYNNGT</sequence>
<dbReference type="HOGENOM" id="CLU_2705688_0_0_1"/>
<dbReference type="InParanoid" id="A0A0C3CCA1"/>
<reference evidence="2" key="2">
    <citation type="submission" date="2015-01" db="EMBL/GenBank/DDBJ databases">
        <title>Evolutionary Origins and Diversification of the Mycorrhizal Mutualists.</title>
        <authorList>
            <consortium name="DOE Joint Genome Institute"/>
            <consortium name="Mycorrhizal Genomics Consortium"/>
            <person name="Kohler A."/>
            <person name="Kuo A."/>
            <person name="Nagy L.G."/>
            <person name="Floudas D."/>
            <person name="Copeland A."/>
            <person name="Barry K.W."/>
            <person name="Cichocki N."/>
            <person name="Veneault-Fourrey C."/>
            <person name="LaButti K."/>
            <person name="Lindquist E.A."/>
            <person name="Lipzen A."/>
            <person name="Lundell T."/>
            <person name="Morin E."/>
            <person name="Murat C."/>
            <person name="Riley R."/>
            <person name="Ohm R."/>
            <person name="Sun H."/>
            <person name="Tunlid A."/>
            <person name="Henrissat B."/>
            <person name="Grigoriev I.V."/>
            <person name="Hibbett D.S."/>
            <person name="Martin F."/>
        </authorList>
    </citation>
    <scope>NUCLEOTIDE SEQUENCE [LARGE SCALE GENOMIC DNA]</scope>
    <source>
        <strain evidence="2">F 1598</strain>
    </source>
</reference>
<name>A0A0C3CCA1_PILCF</name>
<proteinExistence type="predicted"/>
<dbReference type="AlphaFoldDB" id="A0A0C3CCA1"/>
<accession>A0A0C3CCA1</accession>